<dbReference type="EMBL" id="PZQS01000003">
    <property type="protein sequence ID" value="PVD34276.1"/>
    <property type="molecule type" value="Genomic_DNA"/>
</dbReference>
<dbReference type="SUPFAM" id="SSF52540">
    <property type="entry name" value="P-loop containing nucleoside triphosphate hydrolases"/>
    <property type="match status" value="1"/>
</dbReference>
<dbReference type="PANTHER" id="PTHR15723:SF0">
    <property type="entry name" value="CARBOHYDRATE SULFOTRANSFERASE 15"/>
    <property type="match status" value="1"/>
</dbReference>
<protein>
    <recommendedName>
        <fullName evidence="4">Sulfotransferase domain-containing protein</fullName>
    </recommendedName>
</protein>
<feature type="compositionally biased region" description="Basic and acidic residues" evidence="1">
    <location>
        <begin position="140"/>
        <end position="163"/>
    </location>
</feature>
<dbReference type="AlphaFoldDB" id="A0A2T7PLH1"/>
<feature type="region of interest" description="Disordered" evidence="1">
    <location>
        <begin position="140"/>
        <end position="176"/>
    </location>
</feature>
<dbReference type="Gene3D" id="3.40.50.300">
    <property type="entry name" value="P-loop containing nucleotide triphosphate hydrolases"/>
    <property type="match status" value="1"/>
</dbReference>
<comment type="caution">
    <text evidence="2">The sequence shown here is derived from an EMBL/GenBank/DDBJ whole genome shotgun (WGS) entry which is preliminary data.</text>
</comment>
<dbReference type="InterPro" id="IPR027417">
    <property type="entry name" value="P-loop_NTPase"/>
</dbReference>
<accession>A0A2T7PLH1</accession>
<evidence type="ECO:0000256" key="1">
    <source>
        <dbReference type="SAM" id="MobiDB-lite"/>
    </source>
</evidence>
<sequence>MVASWPWVEDSHSIQYKDEEGSCGSRDLLPSNASSNARRQDTPLTDVVALRCRSCLRRNRARLVLHVRHGRRLLPCLTLIVSGLLLTFLLRTAGHTAHLSLQYRDTWTTPDLQGVKGRDYHDENSDVPLFEDLGDKKTLPVDDKLETEHSKDSREQKSDEGSRFVETLADDTGHSSVRETNRVEVFASNDDGAREYYEDKPSVDAARRRSEQFEYDRRVLEHLHTLHVGGEVVAGDGGSDGGADYLMPPCDGPDLADVRPNPRYGFVVRTRLMRQSVCRRERGGWLRRVQKARDGEEKESGKSDISYFLKNFENASSVIYRTLEKGSNFHRLIVGDGSPSYFFDNRHWPLIPGNERCTEPRVTVASHIHHLYPKAKIILILRNPVDRLYSSYLYNHAKVGAVSSIAFDEYVRDAINIYTDCFSQHSLRYCANNATVFRRAKIVKTRHKQNLSVAMHLISDFTFHLRELEEEEISQIVHDDVFNKGQHYSKGGPILSRTRLLLQAFFRPYNEQLASMMNDPDLLWL</sequence>
<evidence type="ECO:0000313" key="3">
    <source>
        <dbReference type="Proteomes" id="UP000245119"/>
    </source>
</evidence>
<dbReference type="Pfam" id="PF13469">
    <property type="entry name" value="Sulfotransfer_3"/>
    <property type="match status" value="1"/>
</dbReference>
<proteinExistence type="predicted"/>
<evidence type="ECO:0008006" key="4">
    <source>
        <dbReference type="Google" id="ProtNLM"/>
    </source>
</evidence>
<dbReference type="InterPro" id="IPR052654">
    <property type="entry name" value="CS_Sulfotransferase"/>
</dbReference>
<dbReference type="PANTHER" id="PTHR15723">
    <property type="entry name" value="CARBOHYDRATE SULFOTRANSFERASE 15"/>
    <property type="match status" value="1"/>
</dbReference>
<feature type="region of interest" description="Disordered" evidence="1">
    <location>
        <begin position="18"/>
        <end position="40"/>
    </location>
</feature>
<gene>
    <name evidence="2" type="ORF">C0Q70_05545</name>
</gene>
<dbReference type="GO" id="GO:0050659">
    <property type="term" value="F:N-acetylgalactosamine 4-sulfate 6-O-sulfotransferase activity"/>
    <property type="evidence" value="ECO:0007669"/>
    <property type="project" value="TreeGrafter"/>
</dbReference>
<dbReference type="GO" id="GO:0019319">
    <property type="term" value="P:hexose biosynthetic process"/>
    <property type="evidence" value="ECO:0007669"/>
    <property type="project" value="TreeGrafter"/>
</dbReference>
<name>A0A2T7PLH1_POMCA</name>
<evidence type="ECO:0000313" key="2">
    <source>
        <dbReference type="EMBL" id="PVD34276.1"/>
    </source>
</evidence>
<dbReference type="OrthoDB" id="526228at2759"/>
<dbReference type="Proteomes" id="UP000245119">
    <property type="component" value="Linkage Group LG3"/>
</dbReference>
<reference evidence="2 3" key="1">
    <citation type="submission" date="2018-04" db="EMBL/GenBank/DDBJ databases">
        <title>The genome of golden apple snail Pomacea canaliculata provides insight into stress tolerance and invasive adaptation.</title>
        <authorList>
            <person name="Liu C."/>
            <person name="Liu B."/>
            <person name="Ren Y."/>
            <person name="Zhang Y."/>
            <person name="Wang H."/>
            <person name="Li S."/>
            <person name="Jiang F."/>
            <person name="Yin L."/>
            <person name="Zhang G."/>
            <person name="Qian W."/>
            <person name="Fan W."/>
        </authorList>
    </citation>
    <scope>NUCLEOTIDE SEQUENCE [LARGE SCALE GENOMIC DNA]</scope>
    <source>
        <strain evidence="2">SZHN2017</strain>
        <tissue evidence="2">Muscle</tissue>
    </source>
</reference>
<organism evidence="2 3">
    <name type="scientific">Pomacea canaliculata</name>
    <name type="common">Golden apple snail</name>
    <dbReference type="NCBI Taxonomy" id="400727"/>
    <lineage>
        <taxon>Eukaryota</taxon>
        <taxon>Metazoa</taxon>
        <taxon>Spiralia</taxon>
        <taxon>Lophotrochozoa</taxon>
        <taxon>Mollusca</taxon>
        <taxon>Gastropoda</taxon>
        <taxon>Caenogastropoda</taxon>
        <taxon>Architaenioglossa</taxon>
        <taxon>Ampullarioidea</taxon>
        <taxon>Ampullariidae</taxon>
        <taxon>Pomacea</taxon>
    </lineage>
</organism>
<keyword evidence="3" id="KW-1185">Reference proteome</keyword>